<evidence type="ECO:0000313" key="3">
    <source>
        <dbReference type="EMBL" id="KOC92651.1"/>
    </source>
</evidence>
<keyword evidence="5" id="KW-1185">Reference proteome</keyword>
<proteinExistence type="predicted"/>
<evidence type="ECO:0000259" key="1">
    <source>
        <dbReference type="Pfam" id="PF00149"/>
    </source>
</evidence>
<dbReference type="GO" id="GO:0005737">
    <property type="term" value="C:cytoplasm"/>
    <property type="evidence" value="ECO:0007669"/>
    <property type="project" value="TreeGrafter"/>
</dbReference>
<dbReference type="InterPro" id="IPR004843">
    <property type="entry name" value="Calcineurin-like_PHP"/>
</dbReference>
<reference evidence="4 5" key="1">
    <citation type="journal article" date="2015" name="Int. J. Syst. Evol. Microbiol.">
        <title>Erwinia iniecta sp. nov., isolated from Russian wheat aphids (Diuraphis noxia).</title>
        <authorList>
            <person name="Campillo T."/>
            <person name="Luna E."/>
            <person name="Portier P."/>
            <person name="Fischer-Le Saux M."/>
            <person name="Lapitan N."/>
            <person name="Tisserat N.A."/>
            <person name="Leach J.E."/>
        </authorList>
    </citation>
    <scope>NUCLEOTIDE SEQUENCE [LARGE SCALE GENOMIC DNA]</scope>
    <source>
        <strain evidence="2 5">B120</strain>
        <strain evidence="3 4">B149</strain>
    </source>
</reference>
<evidence type="ECO:0000313" key="4">
    <source>
        <dbReference type="Proteomes" id="UP000036851"/>
    </source>
</evidence>
<dbReference type="OrthoDB" id="5296354at2"/>
<dbReference type="GO" id="GO:0110154">
    <property type="term" value="P:RNA decapping"/>
    <property type="evidence" value="ECO:0007669"/>
    <property type="project" value="TreeGrafter"/>
</dbReference>
<protein>
    <submittedName>
        <fullName evidence="2">Serine/threonine protein phosphatase</fullName>
    </submittedName>
</protein>
<feature type="domain" description="Calcineurin-like phosphoesterase" evidence="1">
    <location>
        <begin position="13"/>
        <end position="145"/>
    </location>
</feature>
<dbReference type="InterPro" id="IPR050126">
    <property type="entry name" value="Ap4A_hydrolase"/>
</dbReference>
<dbReference type="Proteomes" id="UP000036851">
    <property type="component" value="Unassembled WGS sequence"/>
</dbReference>
<dbReference type="SUPFAM" id="SSF56300">
    <property type="entry name" value="Metallo-dependent phosphatases"/>
    <property type="match status" value="1"/>
</dbReference>
<dbReference type="GO" id="GO:0008803">
    <property type="term" value="F:bis(5'-nucleosyl)-tetraphosphatase (symmetrical) activity"/>
    <property type="evidence" value="ECO:0007669"/>
    <property type="project" value="TreeGrafter"/>
</dbReference>
<gene>
    <name evidence="2" type="ORF">NG42_14085</name>
    <name evidence="3" type="ORF">NG43_12910</name>
</gene>
<accession>A0A0L7T0K8</accession>
<dbReference type="PANTHER" id="PTHR42850">
    <property type="entry name" value="METALLOPHOSPHOESTERASE"/>
    <property type="match status" value="1"/>
</dbReference>
<dbReference type="AlphaFoldDB" id="A0A0L7T0K8"/>
<dbReference type="EMBL" id="JRXF01000019">
    <property type="protein sequence ID" value="KOC92651.1"/>
    <property type="molecule type" value="Genomic_DNA"/>
</dbReference>
<organism evidence="2 5">
    <name type="scientific">Winslowiella iniecta</name>
    <dbReference type="NCBI Taxonomy" id="1560201"/>
    <lineage>
        <taxon>Bacteria</taxon>
        <taxon>Pseudomonadati</taxon>
        <taxon>Pseudomonadota</taxon>
        <taxon>Gammaproteobacteria</taxon>
        <taxon>Enterobacterales</taxon>
        <taxon>Erwiniaceae</taxon>
        <taxon>Winslowiella</taxon>
    </lineage>
</organism>
<name>A0A0L7T0K8_9GAMM</name>
<dbReference type="Pfam" id="PF00149">
    <property type="entry name" value="Metallophos"/>
    <property type="match status" value="1"/>
</dbReference>
<dbReference type="PATRIC" id="fig|1560201.3.peg.2994"/>
<dbReference type="Gene3D" id="3.60.21.10">
    <property type="match status" value="1"/>
</dbReference>
<dbReference type="Proteomes" id="UP000037088">
    <property type="component" value="Unassembled WGS sequence"/>
</dbReference>
<dbReference type="EMBL" id="JRXE01000019">
    <property type="protein sequence ID" value="KOC89004.1"/>
    <property type="molecule type" value="Genomic_DNA"/>
</dbReference>
<evidence type="ECO:0000313" key="2">
    <source>
        <dbReference type="EMBL" id="KOC89004.1"/>
    </source>
</evidence>
<dbReference type="STRING" id="1560201.NG42_14085"/>
<dbReference type="RefSeq" id="WP_052900087.1">
    <property type="nucleotide sequence ID" value="NZ_JRXE01000019.1"/>
</dbReference>
<comment type="caution">
    <text evidence="2">The sequence shown here is derived from an EMBL/GenBank/DDBJ whole genome shotgun (WGS) entry which is preliminary data.</text>
</comment>
<dbReference type="InterPro" id="IPR029052">
    <property type="entry name" value="Metallo-depent_PP-like"/>
</dbReference>
<dbReference type="PANTHER" id="PTHR42850:SF10">
    <property type="entry name" value="SERINE_THREONINE-PROTEIN PHOSPHATASE 1"/>
    <property type="match status" value="1"/>
</dbReference>
<dbReference type="GO" id="GO:0016791">
    <property type="term" value="F:phosphatase activity"/>
    <property type="evidence" value="ECO:0007669"/>
    <property type="project" value="TreeGrafter"/>
</dbReference>
<sequence length="215" mass="24347">MIYQSLKGEQWRHIYIVGDLHGCRALLDRQLIARHFDYQQDLLISVGDLIDRGPDSPGCLALLQQPWFRCVMGNHEVMALNAISEGERSFWERNGGDWFYQLSGARLVAARHALNRCRGLPLILQLTLAQRTIVIAHADYPASHYIWGQAVDTQQILWSRERINALQRGSGAAISGADAFYFGHTPLNQPLHAFNQHYIDTGAVFGNRLTLLQLQ</sequence>
<evidence type="ECO:0000313" key="5">
    <source>
        <dbReference type="Proteomes" id="UP000037088"/>
    </source>
</evidence>